<dbReference type="InterPro" id="IPR004843">
    <property type="entry name" value="Calcineurin-like_PHP"/>
</dbReference>
<sequence>MSFSLWALGAVWTAVAEPSASANRSHFLGRERSAVEVSAGGAKCGPLDLPQNANCKEVVEWAASGGKNDPSAGSWYYNMPSIAGVKYGEASVADFQRLYYCAPPGKDKFCGVPPCTGCSREPCNDCFAGHQMYASLRPGCDGNNRGLGCVPPKSAMGYKGQHWPTTVVYGVQEMHIFAIGDWGGMDGSLDTNEGRPNIVAYNWGKRPGPSVFPRSRWNKAHTVQFCDHKQLVECFNTRGQPPCIPECGYVPGVDDNPQILVANAFKARAALKDPQYILNVGDNFYWGALRKPAGISYPTKHQFDQIFEGVYQGAGLSGKPWFSVLGNHDWGGFKFDNGWDQQMSYTWASDRWVMPAPYYTTSVVYADLGFDVDYYFLDSNFVDAKPPEEDPNHNMCSRKNNKPSATCAAADGPVSVDSCPGWFAALWAEQKEWVSQLLPKSQATWQIAVTHFPCGHEQGFYKTLANMGLDLLITGHRHDQELWFPDDFAKNHMGITCIVTGGGGGITSEATPDPDHTEDWYGEAQYGFYDLTISKKEIFIESVNYDGEVLLTHTVYPSR</sequence>
<gene>
    <name evidence="5" type="ORF">C1SCF055_LOCUS17160</name>
</gene>
<dbReference type="Proteomes" id="UP001152797">
    <property type="component" value="Unassembled WGS sequence"/>
</dbReference>
<dbReference type="Pfam" id="PF00149">
    <property type="entry name" value="Metallophos"/>
    <property type="match status" value="1"/>
</dbReference>
<keyword evidence="8" id="KW-1185">Reference proteome</keyword>
<name>A0A9P1CEF6_9DINO</name>
<evidence type="ECO:0000256" key="2">
    <source>
        <dbReference type="ARBA" id="ARBA00022801"/>
    </source>
</evidence>
<proteinExistence type="predicted"/>
<feature type="chain" id="PRO_5043270373" evidence="3">
    <location>
        <begin position="17"/>
        <end position="559"/>
    </location>
</feature>
<evidence type="ECO:0000313" key="7">
    <source>
        <dbReference type="EMBL" id="CAL4777456.1"/>
    </source>
</evidence>
<reference evidence="6" key="2">
    <citation type="submission" date="2024-04" db="EMBL/GenBank/DDBJ databases">
        <authorList>
            <person name="Chen Y."/>
            <person name="Shah S."/>
            <person name="Dougan E. K."/>
            <person name="Thang M."/>
            <person name="Chan C."/>
        </authorList>
    </citation>
    <scope>NUCLEOTIDE SEQUENCE [LARGE SCALE GENOMIC DNA]</scope>
</reference>
<accession>A0A9P1CEF6</accession>
<protein>
    <submittedName>
        <fullName evidence="7">Tartrate-resistant acid phosphatase type 5 (TR-AP) (Tartrate-resistant acid ATPase) (TrATPase) (Type 5 acid phosphatase) (Uteroferrin) (UF)</fullName>
    </submittedName>
</protein>
<feature type="domain" description="Calcineurin-like phosphoesterase" evidence="4">
    <location>
        <begin position="266"/>
        <end position="479"/>
    </location>
</feature>
<evidence type="ECO:0000256" key="3">
    <source>
        <dbReference type="SAM" id="SignalP"/>
    </source>
</evidence>
<dbReference type="EMBL" id="CAMXCT010001446">
    <property type="protein sequence ID" value="CAI3990144.1"/>
    <property type="molecule type" value="Genomic_DNA"/>
</dbReference>
<keyword evidence="2" id="KW-0378">Hydrolase</keyword>
<reference evidence="5" key="1">
    <citation type="submission" date="2022-10" db="EMBL/GenBank/DDBJ databases">
        <authorList>
            <person name="Chen Y."/>
            <person name="Dougan E. K."/>
            <person name="Chan C."/>
            <person name="Rhodes N."/>
            <person name="Thang M."/>
        </authorList>
    </citation>
    <scope>NUCLEOTIDE SEQUENCE</scope>
</reference>
<dbReference type="EMBL" id="CAMXCT030001446">
    <property type="protein sequence ID" value="CAL4777456.1"/>
    <property type="molecule type" value="Genomic_DNA"/>
</dbReference>
<dbReference type="EMBL" id="CAMXCT020001446">
    <property type="protein sequence ID" value="CAL1143519.1"/>
    <property type="molecule type" value="Genomic_DNA"/>
</dbReference>
<dbReference type="OrthoDB" id="411211at2759"/>
<dbReference type="GO" id="GO:0016787">
    <property type="term" value="F:hydrolase activity"/>
    <property type="evidence" value="ECO:0007669"/>
    <property type="project" value="UniProtKB-KW"/>
</dbReference>
<dbReference type="AlphaFoldDB" id="A0A9P1CEF6"/>
<evidence type="ECO:0000259" key="4">
    <source>
        <dbReference type="Pfam" id="PF00149"/>
    </source>
</evidence>
<dbReference type="SUPFAM" id="SSF56300">
    <property type="entry name" value="Metallo-dependent phosphatases"/>
    <property type="match status" value="1"/>
</dbReference>
<evidence type="ECO:0000313" key="5">
    <source>
        <dbReference type="EMBL" id="CAI3990144.1"/>
    </source>
</evidence>
<dbReference type="InterPro" id="IPR051558">
    <property type="entry name" value="Metallophosphoesterase_PAP"/>
</dbReference>
<evidence type="ECO:0000256" key="1">
    <source>
        <dbReference type="ARBA" id="ARBA00022729"/>
    </source>
</evidence>
<feature type="signal peptide" evidence="3">
    <location>
        <begin position="1"/>
        <end position="16"/>
    </location>
</feature>
<comment type="caution">
    <text evidence="5">The sequence shown here is derived from an EMBL/GenBank/DDBJ whole genome shotgun (WGS) entry which is preliminary data.</text>
</comment>
<keyword evidence="1 3" id="KW-0732">Signal</keyword>
<evidence type="ECO:0000313" key="8">
    <source>
        <dbReference type="Proteomes" id="UP001152797"/>
    </source>
</evidence>
<dbReference type="Gene3D" id="3.60.21.10">
    <property type="match status" value="1"/>
</dbReference>
<dbReference type="PANTHER" id="PTHR10161">
    <property type="entry name" value="TARTRATE-RESISTANT ACID PHOSPHATASE TYPE 5"/>
    <property type="match status" value="1"/>
</dbReference>
<dbReference type="InterPro" id="IPR029052">
    <property type="entry name" value="Metallo-depent_PP-like"/>
</dbReference>
<organism evidence="5">
    <name type="scientific">Cladocopium goreaui</name>
    <dbReference type="NCBI Taxonomy" id="2562237"/>
    <lineage>
        <taxon>Eukaryota</taxon>
        <taxon>Sar</taxon>
        <taxon>Alveolata</taxon>
        <taxon>Dinophyceae</taxon>
        <taxon>Suessiales</taxon>
        <taxon>Symbiodiniaceae</taxon>
        <taxon>Cladocopium</taxon>
    </lineage>
</organism>
<dbReference type="PANTHER" id="PTHR10161:SF14">
    <property type="entry name" value="TARTRATE-RESISTANT ACID PHOSPHATASE TYPE 5"/>
    <property type="match status" value="1"/>
</dbReference>
<evidence type="ECO:0000313" key="6">
    <source>
        <dbReference type="EMBL" id="CAL1143519.1"/>
    </source>
</evidence>